<reference evidence="1 2" key="2">
    <citation type="submission" date="2021-10" db="EMBL/GenBank/DDBJ databases">
        <authorList>
            <person name="Piombo E."/>
        </authorList>
    </citation>
    <scope>NUCLEOTIDE SEQUENCE [LARGE SCALE GENOMIC DNA]</scope>
</reference>
<evidence type="ECO:0000313" key="1">
    <source>
        <dbReference type="EMBL" id="CAH0057633.1"/>
    </source>
</evidence>
<dbReference type="AlphaFoldDB" id="A0A9N9ZLA5"/>
<sequence length="197" mass="21662">MLSSSAGPIANVGPIQHVAVRQKAFKLPSRPPEVAIFHALHCLLNKADNELAQISNMDGAPTALARPNLERSTTLQRFSGKVGKLDAPLINRATTRPIDHGRYDDSSLNVRSSCSHVQHIVIDLAIRILLDESFQSLNIQKIIPDNIATCARDSSLIRHLRRGHNTSSGYLYPVRGAGIFGFGRETPMDRFYALEVS</sequence>
<dbReference type="EMBL" id="CABFOC020000074">
    <property type="protein sequence ID" value="CAH0057633.1"/>
    <property type="molecule type" value="Genomic_DNA"/>
</dbReference>
<organism evidence="1 2">
    <name type="scientific">Clonostachys solani</name>
    <dbReference type="NCBI Taxonomy" id="160281"/>
    <lineage>
        <taxon>Eukaryota</taxon>
        <taxon>Fungi</taxon>
        <taxon>Dikarya</taxon>
        <taxon>Ascomycota</taxon>
        <taxon>Pezizomycotina</taxon>
        <taxon>Sordariomycetes</taxon>
        <taxon>Hypocreomycetidae</taxon>
        <taxon>Hypocreales</taxon>
        <taxon>Bionectriaceae</taxon>
        <taxon>Clonostachys</taxon>
    </lineage>
</organism>
<keyword evidence="2" id="KW-1185">Reference proteome</keyword>
<protein>
    <submittedName>
        <fullName evidence="1">Uncharacterized protein</fullName>
    </submittedName>
</protein>
<evidence type="ECO:0000313" key="2">
    <source>
        <dbReference type="Proteomes" id="UP000775872"/>
    </source>
</evidence>
<comment type="caution">
    <text evidence="1">The sequence shown here is derived from an EMBL/GenBank/DDBJ whole genome shotgun (WGS) entry which is preliminary data.</text>
</comment>
<dbReference type="OrthoDB" id="10468599at2759"/>
<dbReference type="Proteomes" id="UP000775872">
    <property type="component" value="Unassembled WGS sequence"/>
</dbReference>
<gene>
    <name evidence="1" type="ORF">CSOL1703_00007421</name>
</gene>
<name>A0A9N9ZLA5_9HYPO</name>
<accession>A0A9N9ZLA5</accession>
<proteinExistence type="predicted"/>
<reference evidence="2" key="1">
    <citation type="submission" date="2019-06" db="EMBL/GenBank/DDBJ databases">
        <authorList>
            <person name="Broberg M."/>
        </authorList>
    </citation>
    <scope>NUCLEOTIDE SEQUENCE [LARGE SCALE GENOMIC DNA]</scope>
</reference>